<evidence type="ECO:0000313" key="1">
    <source>
        <dbReference type="EMBL" id="AXN53438.1"/>
    </source>
</evidence>
<proteinExistence type="predicted"/>
<organism evidence="1 2">
    <name type="scientific">Gordonia phage Fryberger</name>
    <dbReference type="NCBI Taxonomy" id="2250392"/>
    <lineage>
        <taxon>Viruses</taxon>
        <taxon>Duplodnaviria</taxon>
        <taxon>Heunggongvirae</taxon>
        <taxon>Uroviricota</taxon>
        <taxon>Caudoviricetes</taxon>
        <taxon>Ronaldovirus</taxon>
        <taxon>Ronaldovirus fryberger</taxon>
    </lineage>
</organism>
<name>A0A346FCH4_9CAUD</name>
<dbReference type="GeneID" id="54998453"/>
<accession>A0A346FCH4</accession>
<sequence length="94" mass="11256">MRGHVQCVDEWKYRTVTWFGEMFHSTETQLADWSDQSTAIRYYGNMFGYTKVFHVQTVQWWEDQADRIAQRLGLPVKEKEEFPEWDNEGGKNGF</sequence>
<dbReference type="EMBL" id="MH479913">
    <property type="protein sequence ID" value="AXN53438.1"/>
    <property type="molecule type" value="Genomic_DNA"/>
</dbReference>
<reference evidence="1 2" key="1">
    <citation type="submission" date="2018-06" db="EMBL/GenBank/DDBJ databases">
        <authorList>
            <person name="Searcy Z.E."/>
            <person name="Delesalle V.A."/>
            <person name="Garlena R.A."/>
            <person name="Russell D.A."/>
            <person name="Pope W.H."/>
            <person name="Jacobs-Sera D."/>
            <person name="Hatfull G.F."/>
        </authorList>
    </citation>
    <scope>NUCLEOTIDE SEQUENCE [LARGE SCALE GENOMIC DNA]</scope>
</reference>
<dbReference type="KEGG" id="vg:54998453"/>
<dbReference type="Proteomes" id="UP000259952">
    <property type="component" value="Segment"/>
</dbReference>
<protein>
    <submittedName>
        <fullName evidence="1">Uncharacterized protein</fullName>
    </submittedName>
</protein>
<evidence type="ECO:0000313" key="2">
    <source>
        <dbReference type="Proteomes" id="UP000259952"/>
    </source>
</evidence>
<dbReference type="RefSeq" id="YP_009807572.1">
    <property type="nucleotide sequence ID" value="NC_048027.1"/>
</dbReference>
<keyword evidence="2" id="KW-1185">Reference proteome</keyword>
<gene>
    <name evidence="1" type="primary">20</name>
    <name evidence="1" type="ORF">SEA_FRYBERGER_20</name>
</gene>